<dbReference type="GO" id="GO:0005524">
    <property type="term" value="F:ATP binding"/>
    <property type="evidence" value="ECO:0007669"/>
    <property type="project" value="InterPro"/>
</dbReference>
<dbReference type="EMBL" id="UGNW01000001">
    <property type="protein sequence ID" value="STX30499.1"/>
    <property type="molecule type" value="Genomic_DNA"/>
</dbReference>
<dbReference type="InterPro" id="IPR050742">
    <property type="entry name" value="Helicase_Restrict-Modif_Enz"/>
</dbReference>
<sequence>MKMDNTVSILPIPGTLHQSIKIWRNGGYKNVTNTTKRLLEWWFIEEHELDNGIPFRFWEGQREAIEHLIYCYEVLQAKSLYELVRQLDVKVFIDPREDKWTKYAFKMATGSGKTIVMAMVIVWSYFNAQKEDKNKFSKNFVLIASNLIVLDRLLGDSANPTFFGGGVFKQYPFIPSEWISDFHVNVMSEDELPVHSKSGLIYLINWQKFIERDSKLEDNPVQVVLGSKPPNDLHPKTKLKDILANLKNILVINDEAHHVWDEELIWYKAIDSLHNHNSLMCQLDFSATPKDQDGNLFPHIIMDYNLGRAIEDNIVKRPKIAELRNVPEIASQKASERYKVQIDAGVAQWRKVWEVMIKAGKKPVLFIMAEDNKAADDVANYLENFSDLTHQILTIHSARTKGQIADKDLDMARKAAREIDSLDNPYRAIVSVLMLREGWDVRNVSVVVPLRSYSSKAKILPEQTLGRGLRRMWPEQTDLEEQLIVIEHPQFHNLIEEALKEQGVKAKFYSLDDVFALPELIQIDNEKLQYDIEIPILIGGLTHSITGLERLDFNCFDKKVFEYDSLLPNEIILQKVDMLTKKLESEEILEFPFANNPQVYIASITHAIIKATKIPGQFYKIAPIVKNYIINNLFDKTIELENIEALKKLNLPVVRKVIISSFIEEINKLVVVEETPILSMFLQKASEIKPFQSSVNTISVRKTILNKVPYSNELEKNFLIFLDHANDVKAFIKNETRTMNLKIPYVDHAGFLRNYIPDFVVKTPEMMLVVETKGRVDIDVAAKDAQTKRWTKIVSERTNEHWEFLRVNQCDFDGGGYNSIHDFLILASKQKH</sequence>
<dbReference type="Proteomes" id="UP000054735">
    <property type="component" value="Unassembled WGS sequence"/>
</dbReference>
<organism evidence="3 5">
    <name type="scientific">Legionella birminghamensis</name>
    <dbReference type="NCBI Taxonomy" id="28083"/>
    <lineage>
        <taxon>Bacteria</taxon>
        <taxon>Pseudomonadati</taxon>
        <taxon>Pseudomonadota</taxon>
        <taxon>Gammaproteobacteria</taxon>
        <taxon>Legionellales</taxon>
        <taxon>Legionellaceae</taxon>
        <taxon>Legionella</taxon>
    </lineage>
</organism>
<proteinExistence type="predicted"/>
<reference evidence="3 5" key="2">
    <citation type="submission" date="2018-06" db="EMBL/GenBank/DDBJ databases">
        <authorList>
            <consortium name="Pathogen Informatics"/>
            <person name="Doyle S."/>
        </authorList>
    </citation>
    <scope>NUCLEOTIDE SEQUENCE [LARGE SCALE GENOMIC DNA]</scope>
    <source>
        <strain evidence="3 5">NCTC12437</strain>
    </source>
</reference>
<dbReference type="OrthoDB" id="9803459at2"/>
<dbReference type="RefSeq" id="WP_083503129.1">
    <property type="nucleotide sequence ID" value="NZ_CAAAHV010000073.1"/>
</dbReference>
<dbReference type="GO" id="GO:0003677">
    <property type="term" value="F:DNA binding"/>
    <property type="evidence" value="ECO:0007669"/>
    <property type="project" value="InterPro"/>
</dbReference>
<dbReference type="InterPro" id="IPR006935">
    <property type="entry name" value="Helicase/UvrB_N"/>
</dbReference>
<evidence type="ECO:0000313" key="3">
    <source>
        <dbReference type="EMBL" id="STX30499.1"/>
    </source>
</evidence>
<reference evidence="2 4" key="1">
    <citation type="submission" date="2015-11" db="EMBL/GenBank/DDBJ databases">
        <title>Genomic analysis of 38 Legionella species identifies large and diverse effector repertoires.</title>
        <authorList>
            <person name="Burstein D."/>
            <person name="Amaro F."/>
            <person name="Zusman T."/>
            <person name="Lifshitz Z."/>
            <person name="Cohen O."/>
            <person name="Gilbert J.A."/>
            <person name="Pupko T."/>
            <person name="Shuman H.A."/>
            <person name="Segal G."/>
        </authorList>
    </citation>
    <scope>NUCLEOTIDE SEQUENCE [LARGE SCALE GENOMIC DNA]</scope>
    <source>
        <strain evidence="2 4">CDC#1407-AL-14</strain>
    </source>
</reference>
<dbReference type="Pfam" id="PF04851">
    <property type="entry name" value="ResIII"/>
    <property type="match status" value="1"/>
</dbReference>
<accession>A0A378I5Q6</accession>
<dbReference type="InterPro" id="IPR027417">
    <property type="entry name" value="P-loop_NTPase"/>
</dbReference>
<dbReference type="Gene3D" id="3.40.50.300">
    <property type="entry name" value="P-loop containing nucleotide triphosphate hydrolases"/>
    <property type="match status" value="2"/>
</dbReference>
<dbReference type="AlphaFoldDB" id="A0A378I5Q6"/>
<keyword evidence="4" id="KW-1185">Reference proteome</keyword>
<evidence type="ECO:0000259" key="1">
    <source>
        <dbReference type="Pfam" id="PF04851"/>
    </source>
</evidence>
<dbReference type="Proteomes" id="UP000255066">
    <property type="component" value="Unassembled WGS sequence"/>
</dbReference>
<name>A0A378I5Q6_9GAMM</name>
<feature type="domain" description="Helicase/UvrB N-terminal" evidence="1">
    <location>
        <begin position="61"/>
        <end position="290"/>
    </location>
</feature>
<evidence type="ECO:0000313" key="4">
    <source>
        <dbReference type="Proteomes" id="UP000054735"/>
    </source>
</evidence>
<dbReference type="STRING" id="28083.Lbir_1758"/>
<evidence type="ECO:0000313" key="2">
    <source>
        <dbReference type="EMBL" id="KTC71392.1"/>
    </source>
</evidence>
<evidence type="ECO:0000313" key="5">
    <source>
        <dbReference type="Proteomes" id="UP000255066"/>
    </source>
</evidence>
<dbReference type="PANTHER" id="PTHR47396:SF1">
    <property type="entry name" value="ATP-DEPENDENT HELICASE IRC3-RELATED"/>
    <property type="match status" value="1"/>
</dbReference>
<gene>
    <name evidence="2" type="ORF">Lbir_1758</name>
    <name evidence="3" type="ORF">NCTC12437_00254</name>
</gene>
<protein>
    <submittedName>
        <fullName evidence="3">Type III restriction enzyme, res subunit</fullName>
    </submittedName>
</protein>
<dbReference type="GO" id="GO:0005829">
    <property type="term" value="C:cytosol"/>
    <property type="evidence" value="ECO:0007669"/>
    <property type="project" value="TreeGrafter"/>
</dbReference>
<dbReference type="EMBL" id="LNXT01000024">
    <property type="protein sequence ID" value="KTC71392.1"/>
    <property type="molecule type" value="Genomic_DNA"/>
</dbReference>
<dbReference type="SUPFAM" id="SSF52540">
    <property type="entry name" value="P-loop containing nucleoside triphosphate hydrolases"/>
    <property type="match status" value="2"/>
</dbReference>
<dbReference type="PANTHER" id="PTHR47396">
    <property type="entry name" value="TYPE I RESTRICTION ENZYME ECOKI R PROTEIN"/>
    <property type="match status" value="1"/>
</dbReference>
<dbReference type="GO" id="GO:0016787">
    <property type="term" value="F:hydrolase activity"/>
    <property type="evidence" value="ECO:0007669"/>
    <property type="project" value="InterPro"/>
</dbReference>